<organismHost>
    <name type="scientific">Gryllus bimaculatus</name>
    <name type="common">Two-spotted cricket</name>
    <dbReference type="NCBI Taxonomy" id="6999"/>
</organismHost>
<dbReference type="Proteomes" id="UP000001359">
    <property type="component" value="Segment"/>
</dbReference>
<organismHost>
    <name type="scientific">Chilo suppressalis</name>
    <name type="common">Asiatic rice borer moth</name>
    <dbReference type="NCBI Taxonomy" id="168631"/>
</organismHost>
<dbReference type="KEGG" id="vg:1733067"/>
<organism evidence="1 2">
    <name type="scientific">Invertebrate iridescent virus 6</name>
    <name type="common">IIV-6</name>
    <name type="synonym">Chilo iridescent virus</name>
    <dbReference type="NCBI Taxonomy" id="176652"/>
    <lineage>
        <taxon>Viruses</taxon>
        <taxon>Varidnaviria</taxon>
        <taxon>Bamfordvirae</taxon>
        <taxon>Nucleocytoviricota</taxon>
        <taxon>Megaviricetes</taxon>
        <taxon>Pimascovirales</taxon>
        <taxon>Pimascovirales incertae sedis</taxon>
        <taxon>Iridoviridae</taxon>
        <taxon>Betairidovirinae</taxon>
        <taxon>Iridovirus</taxon>
        <taxon>Iridovirus chilo1</taxon>
    </lineage>
</organism>
<organismHost>
    <name type="scientific">Gryllus campestris</name>
    <dbReference type="NCBI Taxonomy" id="58607"/>
</organismHost>
<reference evidence="1 2" key="14">
    <citation type="journal article" date="1999" name="Virus Genes">
        <title>Identification of a gene cluster within the genome of Chilo iridescent virus encoding enzymes involved in viral DNA replication and processing.</title>
        <authorList>
            <person name="Muller K."/>
            <person name="Tidona C.A."/>
            <person name="Darai G."/>
        </authorList>
    </citation>
    <scope>NUCLEOTIDE SEQUENCE [LARGE SCALE GENOMIC DNA]</scope>
</reference>
<reference evidence="1 2" key="9">
    <citation type="journal article" date="1994" name="J. Gen. Virol.">
        <title>Insect iridescent virus type 6 encodes a polypeptide related to the largest subunit of eukaryotic RNA polymerase II.</title>
        <authorList>
            <person name="Schnitzler P."/>
            <person name="Sonntag K.C."/>
            <person name="Muller M."/>
            <person name="Janssen W."/>
            <person name="Bugert J.J."/>
            <person name="Koonin E.V."/>
            <person name="Darai G."/>
        </authorList>
    </citation>
    <scope>NUCLEOTIDE SEQUENCE [LARGE SCALE GENOMIC DNA]</scope>
</reference>
<reference evidence="1 2" key="4">
    <citation type="journal article" date="1988" name="Virology">
        <title>Identification and characterization of the repetitive DNA element in the genome of insect iridescent virus type 6.</title>
        <authorList>
            <person name="Fischer M."/>
            <person name="Schnitzler P."/>
            <person name="Delius H."/>
            <person name="Darai G."/>
        </authorList>
    </citation>
    <scope>NUCLEOTIDE SEQUENCE [LARGE SCALE GENOMIC DNA]</scope>
</reference>
<dbReference type="EMBL" id="AF303741">
    <property type="protein sequence ID" value="AAK82061.1"/>
    <property type="molecule type" value="Genomic_DNA"/>
</dbReference>
<evidence type="ECO:0000313" key="1">
    <source>
        <dbReference type="EMBL" id="AAK82061.1"/>
    </source>
</evidence>
<reference evidence="1 2" key="5">
    <citation type="journal article" date="1992" name="Virus Genes">
        <title>Identification and mapping of origins of DNA replication within the DNA sequences of the genome of insect iridescent virus type 6.</title>
        <authorList>
            <person name="Handermann M."/>
            <person name="Schnitzler P."/>
            <person name="Rosen-Wolff A."/>
            <person name="Raab K."/>
            <person name="Sonntag K.C."/>
            <person name="Darai G."/>
        </authorList>
    </citation>
    <scope>NUCLEOTIDE SEQUENCE [LARGE SCALE GENOMIC DNA]</scope>
</reference>
<keyword evidence="2" id="KW-1185">Reference proteome</keyword>
<reference evidence="1 2" key="3">
    <citation type="journal article" date="1987" name="Virology">
        <title>Molecular cloning and physical mapping of the genome of insect iridescent virus type 6: further evidence for circular permutation of the viral genome.</title>
        <authorList>
            <person name="Schnitzler P."/>
            <person name="Soltau J.B."/>
            <person name="Fischer M."/>
            <person name="Reisner H."/>
            <person name="Scholz J."/>
            <person name="Delius H."/>
            <person name="Darai G."/>
        </authorList>
    </citation>
    <scope>NUCLEOTIDE SEQUENCE [LARGE SCALE GENOMIC DNA]</scope>
</reference>
<name>Q91FX1_IIV6</name>
<organismHost>
    <name type="scientific">Spodoptera frugiperda</name>
    <name type="common">Fall armyworm</name>
    <dbReference type="NCBI Taxonomy" id="7108"/>
</organismHost>
<reference evidence="1 2" key="12">
    <citation type="journal article" date="1997" name="Virus Genes">
        <title>The DNA sequence of Chilo iridescent virus between the genome coordinates 0.101 and 0.391; similarities in coding strategy between insect and vertebrate iridoviruses.</title>
        <authorList>
            <person name="Bahr U."/>
            <person name="Tidona C.A."/>
            <person name="Darai G."/>
        </authorList>
    </citation>
    <scope>NUCLEOTIDE SEQUENCE [LARGE SCALE GENOMIC DNA]</scope>
</reference>
<reference evidence="1 2" key="15">
    <citation type="journal article" date="2001" name="Virology">
        <title>Analysis of the first complete DNA sequence of an invertebrate iridovirus: coding strategy of the genome of Chilo iridescent virus.</title>
        <authorList>
            <person name="Jakob N.J."/>
            <person name="Muller K."/>
            <person name="Bahr U."/>
            <person name="Darai G."/>
        </authorList>
    </citation>
    <scope>NUCLEOTIDE SEQUENCE [LARGE SCALE GENOMIC DNA]</scope>
</reference>
<reference evidence="1 2" key="13">
    <citation type="journal article" date="1998" name="Virus Genes">
        <title>Identification of a thymidylate synthase gene within the genome of Chilo iridescent virus.</title>
        <authorList>
            <person name="Muller K."/>
            <person name="Tidona C.A."/>
            <person name="Bahr U."/>
            <person name="Darai G."/>
        </authorList>
    </citation>
    <scope>NUCLEOTIDE SEQUENCE [LARGE SCALE GENOMIC DNA]</scope>
</reference>
<reference evidence="1 2" key="7">
    <citation type="journal article" date="1993" name="J. Gen. Virol.">
        <title>Identification of the gene encoding the major capsid protein of insect iridescent virus type 6 by polymerase chain reaction.</title>
        <authorList>
            <person name="Stohwasser R."/>
            <person name="Raab K."/>
            <person name="Schnitzler P."/>
            <person name="Janssen W."/>
            <person name="Darai G."/>
        </authorList>
    </citation>
    <scope>NUCLEOTIDE SEQUENCE [LARGE SCALE GENOMIC DNA]</scope>
</reference>
<evidence type="ECO:0000313" key="2">
    <source>
        <dbReference type="Proteomes" id="UP000001359"/>
    </source>
</evidence>
<reference evidence="1 2" key="2">
    <citation type="journal article" date="1986" name="Med. Microbiol. Immunol.">
        <title>Insect iridescent virus type 6 induced toxic degenerative hepatitis in mice.</title>
        <authorList>
            <person name="Lorbacher de Ruiz H."/>
            <person name="Gelderblom H."/>
            <person name="Hofmann W."/>
            <person name="Darai G."/>
        </authorList>
    </citation>
    <scope>NUCLEOTIDE SEQUENCE [LARGE SCALE GENOMIC DNA]</scope>
</reference>
<dbReference type="GeneID" id="1733067"/>
<reference evidence="1 2" key="11">
    <citation type="journal article" date="1994" name="Virus Genes">
        <title>Chilo iridescent virus encodes a putative helicase belonging to a distinct family within the "DEAD/H" superfamily: implications for the evolution of large DNA viruses.</title>
        <authorList>
            <person name="Sonntag K.C."/>
            <person name="Schnitzler P."/>
            <person name="Koonin E.V."/>
            <person name="Darai G."/>
        </authorList>
    </citation>
    <scope>NUCLEOTIDE SEQUENCE [LARGE SCALE GENOMIC DNA]</scope>
</reference>
<reference evidence="1 2" key="6">
    <citation type="journal article" date="1992" name="Virus Genes">
        <title>Characterization of the third origin of DNA replication of the genome of insect iridescent virus type 6.</title>
        <authorList>
            <person name="Sonntag K.C."/>
            <person name="Darai G."/>
        </authorList>
    </citation>
    <scope>NUCLEOTIDE SEQUENCE [LARGE SCALE GENOMIC DNA]</scope>
</reference>
<reference evidence="1 2" key="8">
    <citation type="journal article" date="1994" name="Intervirology">
        <title>Identification of the primary structure and the coding capacity of the genome of insect iridescent virus type 6 between the genome coordinates 0.310 and 0.347 (7990 bp).</title>
        <authorList>
            <person name="Sonntag K.C."/>
            <person name="Schnitzler P."/>
            <person name="Janssen W."/>
            <person name="Darai G."/>
        </authorList>
    </citation>
    <scope>NUCLEOTIDE SEQUENCE [LARGE SCALE GENOMIC DNA]</scope>
</reference>
<accession>Q91FX1</accession>
<reference evidence="1 2" key="10">
    <citation type="journal article" date="1994" name="Nucleic Acids Res.">
        <title>Identification of genes encoding zinc finger proteins, non-histone chromosomal HMG protein homologue, and a putative GTP phosphohydrolase in the genome of Chilo iridescent virus.</title>
        <authorList>
            <person name="Schnitzler P."/>
            <person name="Hug M."/>
            <person name="Handermann M."/>
            <person name="Janssen W."/>
            <person name="Koonin E.V."/>
            <person name="Delius H."/>
            <person name="Darai C."/>
        </authorList>
    </citation>
    <scope>NUCLEOTIDE SEQUENCE [LARGE SCALE GENOMIC DNA]</scope>
</reference>
<organismHost>
    <name type="scientific">Acheta domesticus</name>
    <name type="common">House cricket</name>
    <dbReference type="NCBI Taxonomy" id="6997"/>
</organismHost>
<protein>
    <submittedName>
        <fullName evidence="1">199L</fullName>
    </submittedName>
</protein>
<sequence>MALSPLNLTNGLSSVLLLFKVALKSAFLLPGLLDIKLFVDGLKVSLTSKYTKGIFSIGKSISNLSLGKFKDINVASYSPVGASRCKLLYVT</sequence>
<proteinExistence type="predicted"/>
<dbReference type="RefSeq" id="NP_149662.1">
    <property type="nucleotide sequence ID" value="NC_003038.1"/>
</dbReference>
<reference evidence="1 2" key="1">
    <citation type="journal article" date="1984" name="J. Virol.">
        <title>DNA analysis of insect iridescent virus 6: evidence for circular permutation and terminal redundancy.</title>
        <authorList>
            <person name="Delius H."/>
            <person name="Darai G."/>
            <person name="Fluegel R.M."/>
        </authorList>
    </citation>
    <scope>NUCLEOTIDE SEQUENCE [LARGE SCALE GENOMIC DNA]</scope>
</reference>